<keyword evidence="4" id="KW-0029">Amino-acid transport</keyword>
<dbReference type="EMBL" id="JBHTMN010000014">
    <property type="protein sequence ID" value="MFD1384268.1"/>
    <property type="molecule type" value="Genomic_DNA"/>
</dbReference>
<dbReference type="Gene3D" id="3.40.50.2300">
    <property type="match status" value="2"/>
</dbReference>
<dbReference type="Proteomes" id="UP001597059">
    <property type="component" value="Unassembled WGS sequence"/>
</dbReference>
<evidence type="ECO:0000256" key="3">
    <source>
        <dbReference type="ARBA" id="ARBA00022729"/>
    </source>
</evidence>
<comment type="caution">
    <text evidence="7">The sequence shown here is derived from an EMBL/GenBank/DDBJ whole genome shotgun (WGS) entry which is preliminary data.</text>
</comment>
<evidence type="ECO:0000256" key="4">
    <source>
        <dbReference type="ARBA" id="ARBA00022970"/>
    </source>
</evidence>
<dbReference type="SUPFAM" id="SSF53822">
    <property type="entry name" value="Periplasmic binding protein-like I"/>
    <property type="match status" value="1"/>
</dbReference>
<proteinExistence type="inferred from homology"/>
<keyword evidence="3 5" id="KW-0732">Signal</keyword>
<dbReference type="RefSeq" id="WP_377368329.1">
    <property type="nucleotide sequence ID" value="NZ_JBHTMN010000014.1"/>
</dbReference>
<dbReference type="PANTHER" id="PTHR30483">
    <property type="entry name" value="LEUCINE-SPECIFIC-BINDING PROTEIN"/>
    <property type="match status" value="1"/>
</dbReference>
<dbReference type="Pfam" id="PF13458">
    <property type="entry name" value="Peripla_BP_6"/>
    <property type="match status" value="1"/>
</dbReference>
<keyword evidence="8" id="KW-1185">Reference proteome</keyword>
<accession>A0ABW4B404</accession>
<dbReference type="InterPro" id="IPR028081">
    <property type="entry name" value="Leu-bd"/>
</dbReference>
<evidence type="ECO:0000313" key="8">
    <source>
        <dbReference type="Proteomes" id="UP001597059"/>
    </source>
</evidence>
<evidence type="ECO:0000256" key="1">
    <source>
        <dbReference type="ARBA" id="ARBA00010062"/>
    </source>
</evidence>
<evidence type="ECO:0000259" key="6">
    <source>
        <dbReference type="Pfam" id="PF13458"/>
    </source>
</evidence>
<dbReference type="InterPro" id="IPR051010">
    <property type="entry name" value="BCAA_transport"/>
</dbReference>
<gene>
    <name evidence="7" type="ORF">ACFQ45_12890</name>
</gene>
<protein>
    <submittedName>
        <fullName evidence="7">ABC transporter substrate-binding protein</fullName>
    </submittedName>
</protein>
<evidence type="ECO:0000256" key="2">
    <source>
        <dbReference type="ARBA" id="ARBA00022448"/>
    </source>
</evidence>
<feature type="chain" id="PRO_5046754537" evidence="5">
    <location>
        <begin position="23"/>
        <end position="387"/>
    </location>
</feature>
<dbReference type="InterPro" id="IPR000709">
    <property type="entry name" value="Leu_Ile_Val-bd"/>
</dbReference>
<keyword evidence="2" id="KW-0813">Transport</keyword>
<name>A0ABW4B404_9GAMM</name>
<organism evidence="7 8">
    <name type="scientific">Rhodanobacter aciditrophus</name>
    <dbReference type="NCBI Taxonomy" id="1623218"/>
    <lineage>
        <taxon>Bacteria</taxon>
        <taxon>Pseudomonadati</taxon>
        <taxon>Pseudomonadota</taxon>
        <taxon>Gammaproteobacteria</taxon>
        <taxon>Lysobacterales</taxon>
        <taxon>Rhodanobacteraceae</taxon>
        <taxon>Rhodanobacter</taxon>
    </lineage>
</organism>
<feature type="signal peptide" evidence="5">
    <location>
        <begin position="1"/>
        <end position="22"/>
    </location>
</feature>
<sequence>MAPVKQYLVLMLALLSAPAVFADITIGMSAGFSGPLGQDNLAYRYGVQAAFAKLNAQGGVRGESLKLEALDDEFSEVLAERNAQRFTNRKNVLAILGGGEHSSLALARVAEREDILFLGGVAMPPQALDKTRNVLSVRPTMSTEAGFLCESFKAQGIQRVSVVHPEASVMFGFVQQACQAQKVEVEGVSYPANSLGFHDTVKRASAITNSEVLLLGDSRTLNILLRQLGMSFYENKTLWLTSAVDPKSVKGQLLSIRSLKSVSFFGASVLTTPTYQDYTKSLADLNPYLTPHMRGFEGYITALVLARGLEDVVNPFNLETPSDALKLPLNVVRRFTGWVQEGKDPERQRQLIIALSVMSNLNLGSGAYPGFHAQSRVVDWDFFIVEN</sequence>
<reference evidence="8" key="1">
    <citation type="journal article" date="2019" name="Int. J. Syst. Evol. Microbiol.">
        <title>The Global Catalogue of Microorganisms (GCM) 10K type strain sequencing project: providing services to taxonomists for standard genome sequencing and annotation.</title>
        <authorList>
            <consortium name="The Broad Institute Genomics Platform"/>
            <consortium name="The Broad Institute Genome Sequencing Center for Infectious Disease"/>
            <person name="Wu L."/>
            <person name="Ma J."/>
        </authorList>
    </citation>
    <scope>NUCLEOTIDE SEQUENCE [LARGE SCALE GENOMIC DNA]</scope>
    <source>
        <strain evidence="8">JCM 30774</strain>
    </source>
</reference>
<evidence type="ECO:0000256" key="5">
    <source>
        <dbReference type="SAM" id="SignalP"/>
    </source>
</evidence>
<dbReference type="PRINTS" id="PR00337">
    <property type="entry name" value="LEUILEVALBP"/>
</dbReference>
<dbReference type="InterPro" id="IPR028082">
    <property type="entry name" value="Peripla_BP_I"/>
</dbReference>
<evidence type="ECO:0000313" key="7">
    <source>
        <dbReference type="EMBL" id="MFD1384268.1"/>
    </source>
</evidence>
<comment type="similarity">
    <text evidence="1">Belongs to the leucine-binding protein family.</text>
</comment>
<feature type="domain" description="Leucine-binding protein" evidence="6">
    <location>
        <begin position="24"/>
        <end position="312"/>
    </location>
</feature>
<dbReference type="PANTHER" id="PTHR30483:SF6">
    <property type="entry name" value="PERIPLASMIC BINDING PROTEIN OF ABC TRANSPORTER FOR NATURAL AMINO ACIDS"/>
    <property type="match status" value="1"/>
</dbReference>